<protein>
    <submittedName>
        <fullName evidence="2">Putative PD-(D/E)XK nuclease superfamily protein</fullName>
    </submittedName>
</protein>
<evidence type="ECO:0000259" key="1">
    <source>
        <dbReference type="Pfam" id="PF12705"/>
    </source>
</evidence>
<dbReference type="InterPro" id="IPR038726">
    <property type="entry name" value="PDDEXK_AddAB-type"/>
</dbReference>
<proteinExistence type="predicted"/>
<evidence type="ECO:0000313" key="2">
    <source>
        <dbReference type="EMBL" id="QJA66638.1"/>
    </source>
</evidence>
<dbReference type="EMBL" id="MT141558">
    <property type="protein sequence ID" value="QJA66638.1"/>
    <property type="molecule type" value="Genomic_DNA"/>
</dbReference>
<gene>
    <name evidence="3" type="ORF">MM415A01130_0015</name>
    <name evidence="2" type="ORF">MM415B00340_0022</name>
</gene>
<dbReference type="InterPro" id="IPR011604">
    <property type="entry name" value="PDDEXK-like_dom_sf"/>
</dbReference>
<dbReference type="Pfam" id="PF12705">
    <property type="entry name" value="PDDEXK_1"/>
    <property type="match status" value="1"/>
</dbReference>
<feature type="domain" description="PD-(D/E)XK endonuclease-like" evidence="1">
    <location>
        <begin position="15"/>
        <end position="168"/>
    </location>
</feature>
<accession>A0A6M3JBE3</accession>
<reference evidence="2" key="1">
    <citation type="submission" date="2020-03" db="EMBL/GenBank/DDBJ databases">
        <title>The deep terrestrial virosphere.</title>
        <authorList>
            <person name="Holmfeldt K."/>
            <person name="Nilsson E."/>
            <person name="Simone D."/>
            <person name="Lopez-Fernandez M."/>
            <person name="Wu X."/>
            <person name="de Brujin I."/>
            <person name="Lundin D."/>
            <person name="Andersson A."/>
            <person name="Bertilsson S."/>
            <person name="Dopson M."/>
        </authorList>
    </citation>
    <scope>NUCLEOTIDE SEQUENCE</scope>
    <source>
        <strain evidence="3">MM415A01130</strain>
        <strain evidence="2">MM415B00340</strain>
    </source>
</reference>
<dbReference type="AlphaFoldDB" id="A0A6M3JBE3"/>
<dbReference type="EMBL" id="MT142321">
    <property type="protein sequence ID" value="QJA78123.1"/>
    <property type="molecule type" value="Genomic_DNA"/>
</dbReference>
<name>A0A6M3JBE3_9ZZZZ</name>
<evidence type="ECO:0000313" key="3">
    <source>
        <dbReference type="EMBL" id="QJA78123.1"/>
    </source>
</evidence>
<sequence>MTYPIPEHETWFIHTPTKIDNYMGCQRQYLYEYIFGWSPASERNDKWFGTSWHKGQEHLLLTDYSDLNVMKAFDLFLAKYREKFDESTDELFSPKNPATAMRAYAKYVGRWARDHEDYEVLYTEIAVTVPLDEDITMHCNLDSIVRRRKDKKYGSIDHKTGKASPSRTWRDKFNLCSQSGGYHHVLYCLYSFEEVFGMEFSGTFFLKTKNDFERHPVYRDKSSMQNWLWNALWWIDSINHDIERFSEAKDSDPVLQCFPMNTENCTKYWGCTYHDFCMAWDNPLRFAEAPPLGFKKEYWDPREQESTHEMIL</sequence>
<dbReference type="Gene3D" id="3.90.320.10">
    <property type="match status" value="1"/>
</dbReference>
<organism evidence="2">
    <name type="scientific">viral metagenome</name>
    <dbReference type="NCBI Taxonomy" id="1070528"/>
    <lineage>
        <taxon>unclassified sequences</taxon>
        <taxon>metagenomes</taxon>
        <taxon>organismal metagenomes</taxon>
    </lineage>
</organism>